<dbReference type="eggNOG" id="ENOG50304KQ">
    <property type="taxonomic scope" value="Bacteria"/>
</dbReference>
<sequence>MNKNPGGVAATFAGTYEAGDAWLATCSAHPVLVRAAWEDELLAPIASGIGWLVAETQLVFGMPALARIREADRSPVLADPESDTAWWLVPLDAAEDLDDARHVKVHAPGWLLRCPPTGWQVDGRFWLARPDGSGRLTDPTVLAAAFGPGGGARLSSEAPA</sequence>
<organism evidence="1 2">
    <name type="scientific">Streptomyces davaonensis (strain DSM 101723 / JCM 4913 / KCC S-0913 / 768)</name>
    <dbReference type="NCBI Taxonomy" id="1214101"/>
    <lineage>
        <taxon>Bacteria</taxon>
        <taxon>Bacillati</taxon>
        <taxon>Actinomycetota</taxon>
        <taxon>Actinomycetes</taxon>
        <taxon>Kitasatosporales</taxon>
        <taxon>Streptomycetaceae</taxon>
        <taxon>Streptomyces</taxon>
    </lineage>
</organism>
<dbReference type="KEGG" id="sdv:BN159_5995"/>
<dbReference type="OrthoDB" id="4213492at2"/>
<dbReference type="AlphaFoldDB" id="K4RC24"/>
<name>K4RC24_STRDJ</name>
<dbReference type="PATRIC" id="fig|1214101.3.peg.6079"/>
<dbReference type="STRING" id="1214101.BN159_5995"/>
<dbReference type="RefSeq" id="WP_015660710.1">
    <property type="nucleotide sequence ID" value="NC_020504.1"/>
</dbReference>
<accession>K4RC24</accession>
<keyword evidence="2" id="KW-1185">Reference proteome</keyword>
<protein>
    <submittedName>
        <fullName evidence="1">Uncharacterized protein</fullName>
    </submittedName>
</protein>
<evidence type="ECO:0000313" key="1">
    <source>
        <dbReference type="EMBL" id="CCK30374.1"/>
    </source>
</evidence>
<gene>
    <name evidence="1" type="ORF">BN159_5995</name>
</gene>
<dbReference type="Proteomes" id="UP000008043">
    <property type="component" value="Chromosome"/>
</dbReference>
<evidence type="ECO:0000313" key="2">
    <source>
        <dbReference type="Proteomes" id="UP000008043"/>
    </source>
</evidence>
<proteinExistence type="predicted"/>
<dbReference type="EMBL" id="HE971709">
    <property type="protein sequence ID" value="CCK30374.1"/>
    <property type="molecule type" value="Genomic_DNA"/>
</dbReference>
<dbReference type="HOGENOM" id="CLU_139807_0_0_11"/>
<reference evidence="1 2" key="1">
    <citation type="journal article" date="2012" name="J. Bacteriol.">
        <title>Genome sequence of the bacterium Streptomyces davawensis JCM 4913 and heterologous production of the unique antibiotic roseoflavin.</title>
        <authorList>
            <person name="Jankowitsch F."/>
            <person name="Schwarz J."/>
            <person name="Ruckert C."/>
            <person name="Gust B."/>
            <person name="Szczepanowski R."/>
            <person name="Blom J."/>
            <person name="Pelzer S."/>
            <person name="Kalinowski J."/>
            <person name="Mack M."/>
        </authorList>
    </citation>
    <scope>NUCLEOTIDE SEQUENCE [LARGE SCALE GENOMIC DNA]</scope>
    <source>
        <strain evidence="2">DSM 101723 / JCM 4913 / KCC S-0913 / 768</strain>
    </source>
</reference>